<dbReference type="AlphaFoldDB" id="A0A9N9BG41"/>
<evidence type="ECO:0000313" key="5">
    <source>
        <dbReference type="EMBL" id="CAG8566772.1"/>
    </source>
</evidence>
<dbReference type="SMART" id="SM00220">
    <property type="entry name" value="S_TKc"/>
    <property type="match status" value="1"/>
</dbReference>
<dbReference type="Pfam" id="PF00069">
    <property type="entry name" value="Pkinase"/>
    <property type="match status" value="1"/>
</dbReference>
<gene>
    <name evidence="5" type="ORF">RFULGI_LOCUS5292</name>
</gene>
<feature type="binding site" evidence="3">
    <location>
        <position position="200"/>
    </location>
    <ligand>
        <name>ATP</name>
        <dbReference type="ChEBI" id="CHEBI:30616"/>
    </ligand>
</feature>
<dbReference type="InterPro" id="IPR017441">
    <property type="entry name" value="Protein_kinase_ATP_BS"/>
</dbReference>
<dbReference type="PANTHER" id="PTHR44329">
    <property type="entry name" value="SERINE/THREONINE-PROTEIN KINASE TNNI3K-RELATED"/>
    <property type="match status" value="1"/>
</dbReference>
<dbReference type="SUPFAM" id="SSF56112">
    <property type="entry name" value="Protein kinase-like (PK-like)"/>
    <property type="match status" value="1"/>
</dbReference>
<evidence type="ECO:0000259" key="4">
    <source>
        <dbReference type="PROSITE" id="PS50011"/>
    </source>
</evidence>
<dbReference type="GO" id="GO:0097527">
    <property type="term" value="P:necroptotic signaling pathway"/>
    <property type="evidence" value="ECO:0007669"/>
    <property type="project" value="TreeGrafter"/>
</dbReference>
<evidence type="ECO:0000256" key="3">
    <source>
        <dbReference type="PROSITE-ProRule" id="PRU10141"/>
    </source>
</evidence>
<comment type="caution">
    <text evidence="5">The sequence shown here is derived from an EMBL/GenBank/DDBJ whole genome shotgun (WGS) entry which is preliminary data.</text>
</comment>
<keyword evidence="6" id="KW-1185">Reference proteome</keyword>
<dbReference type="InterPro" id="IPR000719">
    <property type="entry name" value="Prot_kinase_dom"/>
</dbReference>
<dbReference type="PROSITE" id="PS50011">
    <property type="entry name" value="PROTEIN_KINASE_DOM"/>
    <property type="match status" value="1"/>
</dbReference>
<dbReference type="OrthoDB" id="2446433at2759"/>
<keyword evidence="1 3" id="KW-0547">Nucleotide-binding</keyword>
<dbReference type="InterPro" id="IPR011009">
    <property type="entry name" value="Kinase-like_dom_sf"/>
</dbReference>
<dbReference type="Proteomes" id="UP000789396">
    <property type="component" value="Unassembled WGS sequence"/>
</dbReference>
<proteinExistence type="predicted"/>
<keyword evidence="2 3" id="KW-0067">ATP-binding</keyword>
<dbReference type="EMBL" id="CAJVPZ010005860">
    <property type="protein sequence ID" value="CAG8566772.1"/>
    <property type="molecule type" value="Genomic_DNA"/>
</dbReference>
<dbReference type="InterPro" id="IPR051681">
    <property type="entry name" value="Ser/Thr_Kinases-Pseudokinases"/>
</dbReference>
<name>A0A9N9BG41_9GLOM</name>
<organism evidence="5 6">
    <name type="scientific">Racocetra fulgida</name>
    <dbReference type="NCBI Taxonomy" id="60492"/>
    <lineage>
        <taxon>Eukaryota</taxon>
        <taxon>Fungi</taxon>
        <taxon>Fungi incertae sedis</taxon>
        <taxon>Mucoromycota</taxon>
        <taxon>Glomeromycotina</taxon>
        <taxon>Glomeromycetes</taxon>
        <taxon>Diversisporales</taxon>
        <taxon>Gigasporaceae</taxon>
        <taxon>Racocetra</taxon>
    </lineage>
</organism>
<feature type="domain" description="Protein kinase" evidence="4">
    <location>
        <begin position="172"/>
        <end position="410"/>
    </location>
</feature>
<evidence type="ECO:0000256" key="1">
    <source>
        <dbReference type="ARBA" id="ARBA00022741"/>
    </source>
</evidence>
<evidence type="ECO:0000256" key="2">
    <source>
        <dbReference type="ARBA" id="ARBA00022840"/>
    </source>
</evidence>
<dbReference type="PANTHER" id="PTHR44329:SF298">
    <property type="entry name" value="MIXED LINEAGE KINASE DOMAIN-LIKE PROTEIN"/>
    <property type="match status" value="1"/>
</dbReference>
<dbReference type="PROSITE" id="PS00107">
    <property type="entry name" value="PROTEIN_KINASE_ATP"/>
    <property type="match status" value="1"/>
</dbReference>
<accession>A0A9N9BG41</accession>
<reference evidence="5" key="1">
    <citation type="submission" date="2021-06" db="EMBL/GenBank/DDBJ databases">
        <authorList>
            <person name="Kallberg Y."/>
            <person name="Tangrot J."/>
            <person name="Rosling A."/>
        </authorList>
    </citation>
    <scope>NUCLEOTIDE SEQUENCE</scope>
    <source>
        <strain evidence="5">IN212</strain>
    </source>
</reference>
<evidence type="ECO:0000313" key="6">
    <source>
        <dbReference type="Proteomes" id="UP000789396"/>
    </source>
</evidence>
<dbReference type="Gene3D" id="1.10.510.10">
    <property type="entry name" value="Transferase(Phosphotransferase) domain 1"/>
    <property type="match status" value="2"/>
</dbReference>
<dbReference type="GO" id="GO:0004672">
    <property type="term" value="F:protein kinase activity"/>
    <property type="evidence" value="ECO:0007669"/>
    <property type="project" value="InterPro"/>
</dbReference>
<sequence length="410" mass="45764">MKEKLINNNNEVEKFCCLPQSQYCVPSESASVNACSASLLLCNRINEKAFCTDTAFFCGGVEGNSSITKNSTWGNCSSYDFDSVTNSLLTITPEGLNKSSAALNPFITTNNNSSSNSSVNVSPTSSSNNNSNLPIILSVTGSTAGVVVIGGVVYYYRESDRSENENNTHEKPTLEQKVGKGGFGEVYKGKWESRDVAVKKLNISSDASKKEISDEINILKKLNDSRIIRYYGSYSDDQELLIIMEYAEGGNLKEFIDSIKDLKSLNILLTANREVKIADFGLSKTRDISFSKQENQIVGELFEENSWELKKDTEFFHQLQIAETHNQTLPEEVRFPNYEIYSGTTYHSKLIDAKTIVQQSENIFKAMEYTDISADTIVEVSELPEQLKEFELEEKGETSLQSQIEQPPKQ</sequence>
<protein>
    <submittedName>
        <fullName evidence="5">15606_t:CDS:1</fullName>
    </submittedName>
</protein>
<dbReference type="GO" id="GO:0005524">
    <property type="term" value="F:ATP binding"/>
    <property type="evidence" value="ECO:0007669"/>
    <property type="project" value="UniProtKB-UniRule"/>
</dbReference>